<evidence type="ECO:0000313" key="1">
    <source>
        <dbReference type="EMBL" id="EAG4184369.1"/>
    </source>
</evidence>
<name>A0AAN2XA79_LISMN</name>
<proteinExistence type="predicted"/>
<dbReference type="AlphaFoldDB" id="A0AAN2XA79"/>
<accession>A0AAN2XA79</accession>
<sequence>MEYEVIKNCELVKIQEKGHPFDGVKSEVLKEIIELYYIGDLSVAKIIDKFGLSIDNASKFSTYLPFFYTERKCPYDDLHLIAKLPSKSSLKNFFPDYQCEKCNHIECAKGNKVCSCNNCQSKKENDKKKLSAIIYDIYLDREVEFQDINVYDRINIATLLQVTNLEFNCLVPQYKTYKSSVNGFTMDTLRDLIDKDILKVSDQTPIEVFSKITDTSFSYIVDETLFKLNIVGNCYSGKEIFERLKYLEDINVVNTREYIRLWTEYVIHELLKIFKFEMKKLGFSRELDVEEKEKMFCNALAGWLELYSPSQVYALLYKSIRDADNARTTGTIGNYRYHEIKYIIVLVDKMIIKYEQEGWEIKNYDYPSQLEIDIQTKLFFMKVIKEKNWFGTIIPDWNQVTFEKYSTTNTVVTNYSEYIDKLECQRMDDDIEITLRMARYYYFMPHGLVIDDGNMECLFATSKDLVGYLAFLKESGRVKAEDLGERVETQISRASHFYVNRSYSSNLIYYIIKTVIKKEFQLLTSGKKMEIS</sequence>
<organism evidence="1 2">
    <name type="scientific">Listeria monocytogenes</name>
    <dbReference type="NCBI Taxonomy" id="1639"/>
    <lineage>
        <taxon>Bacteria</taxon>
        <taxon>Bacillati</taxon>
        <taxon>Bacillota</taxon>
        <taxon>Bacilli</taxon>
        <taxon>Bacillales</taxon>
        <taxon>Listeriaceae</taxon>
        <taxon>Listeria</taxon>
    </lineage>
</organism>
<evidence type="ECO:0000313" key="2">
    <source>
        <dbReference type="Proteomes" id="UP000531172"/>
    </source>
</evidence>
<reference evidence="1 2" key="1">
    <citation type="submission" date="2018-06" db="EMBL/GenBank/DDBJ databases">
        <authorList>
            <consortium name="PulseNet: The National Subtyping Network for Foodborne Disease Surveillance"/>
            <person name="Tarr C.L."/>
            <person name="Trees E."/>
            <person name="Katz L.S."/>
            <person name="Carleton-Romer H.A."/>
            <person name="Stroika S."/>
            <person name="Kucerova Z."/>
            <person name="Roache K.F."/>
            <person name="Sabol A.L."/>
            <person name="Besser J."/>
            <person name="Gerner-Smidt P."/>
        </authorList>
    </citation>
    <scope>NUCLEOTIDE SEQUENCE [LARGE SCALE GENOMIC DNA]</scope>
    <source>
        <strain evidence="1 2">PNUSAL003001</strain>
    </source>
</reference>
<dbReference type="EMBL" id="AABBWO010000004">
    <property type="protein sequence ID" value="EAG4184369.1"/>
    <property type="molecule type" value="Genomic_DNA"/>
</dbReference>
<dbReference type="Proteomes" id="UP000531172">
    <property type="component" value="Unassembled WGS sequence"/>
</dbReference>
<gene>
    <name evidence="1" type="ORF">CAC64_08600</name>
</gene>
<protein>
    <submittedName>
        <fullName evidence="1">Uncharacterized protein</fullName>
    </submittedName>
</protein>
<comment type="caution">
    <text evidence="1">The sequence shown here is derived from an EMBL/GenBank/DDBJ whole genome shotgun (WGS) entry which is preliminary data.</text>
</comment>